<feature type="transmembrane region" description="Helical" evidence="2">
    <location>
        <begin position="98"/>
        <end position="116"/>
    </location>
</feature>
<dbReference type="Proteomes" id="UP000177419">
    <property type="component" value="Unassembled WGS sequence"/>
</dbReference>
<reference evidence="3 4" key="1">
    <citation type="journal article" date="2016" name="Nat. Commun.">
        <title>Thousands of microbial genomes shed light on interconnected biogeochemical processes in an aquifer system.</title>
        <authorList>
            <person name="Anantharaman K."/>
            <person name="Brown C.T."/>
            <person name="Hug L.A."/>
            <person name="Sharon I."/>
            <person name="Castelle C.J."/>
            <person name="Probst A.J."/>
            <person name="Thomas B.C."/>
            <person name="Singh A."/>
            <person name="Wilkins M.J."/>
            <person name="Karaoz U."/>
            <person name="Brodie E.L."/>
            <person name="Williams K.H."/>
            <person name="Hubbard S.S."/>
            <person name="Banfield J.F."/>
        </authorList>
    </citation>
    <scope>NUCLEOTIDE SEQUENCE [LARGE SCALE GENOMIC DNA]</scope>
</reference>
<comment type="caution">
    <text evidence="3">The sequence shown here is derived from an EMBL/GenBank/DDBJ whole genome shotgun (WGS) entry which is preliminary data.</text>
</comment>
<feature type="transmembrane region" description="Helical" evidence="2">
    <location>
        <begin position="261"/>
        <end position="284"/>
    </location>
</feature>
<organism evidence="3 4">
    <name type="scientific">Candidatus Yanofskybacteria bacterium RIFCSPHIGHO2_01_FULL_44_22</name>
    <dbReference type="NCBI Taxonomy" id="1802669"/>
    <lineage>
        <taxon>Bacteria</taxon>
        <taxon>Candidatus Yanofskyibacteriota</taxon>
    </lineage>
</organism>
<feature type="transmembrane region" description="Helical" evidence="2">
    <location>
        <begin position="304"/>
        <end position="328"/>
    </location>
</feature>
<dbReference type="AlphaFoldDB" id="A0A1F8EWL4"/>
<keyword evidence="2" id="KW-0472">Membrane</keyword>
<feature type="transmembrane region" description="Helical" evidence="2">
    <location>
        <begin position="49"/>
        <end position="74"/>
    </location>
</feature>
<feature type="transmembrane region" description="Helical" evidence="2">
    <location>
        <begin position="128"/>
        <end position="148"/>
    </location>
</feature>
<evidence type="ECO:0000256" key="2">
    <source>
        <dbReference type="SAM" id="Phobius"/>
    </source>
</evidence>
<protein>
    <submittedName>
        <fullName evidence="3">Uncharacterized protein</fullName>
    </submittedName>
</protein>
<feature type="region of interest" description="Disordered" evidence="1">
    <location>
        <begin position="680"/>
        <end position="709"/>
    </location>
</feature>
<sequence>MRNSAKQSKKYKLVFAILFLVVSFWIPLHSAQAWNLMSFGIDTVVELAASFVFLLLTLIGKIIAALAGALSAVIKMRIYTDSANAPVVYQSWKIMRDFANMFFIIALIVMAFATIFDVAKYNVRTLIAKFLIAALLINFSLTLGGLVINGAQIINNTFLIAIGDAATRLGQDLNPSNLLPAEATSGSASSANIQGLALNVLVQLTFSVVLLGVFLFAILAGLVFTLIRIPIIWALLIVSPFAWVMSVFPQTSEYYKKWWHYFIGWCVALPVFLFFLYFGLYFAANIGTVVGAVGKEFAQEKIGGANFTFQTLFTYVLAAMFLIGGLIASAKISMFAGVSVTGIAGAAKKRALGYVGGTAIGKAAGQRLKQFQEEKLPSWLGSEAAFKRKEALWGQRFGVHGMEFQRQKDFVSRADKTYEAVQQDYNSGKIDAAGIESRAKQFKASDPQGYAYHKMLAKMGKLDAESFTKTVTELKDNPYAMQDFIKTAKDSNFSNIGAPTLMAAAKGEGKFSNLGSGAQREIYKHIQSNNKILSSTAFTYDHFEKGIGMFGGDSSTEGSAFIKEAGGIRPDMLITYKMSQERLAKTRKDYKDKIKDLPVDISDEELDKKIRIRMFEESLTDTKDIANMPLTVWRNSDFIEALENRLSLGSFKSRQSFFNNLENALRIVRDGEDKNDILKERGSAKELSKKEGTEEKSQKPNIVLTPGANFEIENPEKANIVDLRNR</sequence>
<keyword evidence="2" id="KW-1133">Transmembrane helix</keyword>
<feature type="transmembrane region" description="Helical" evidence="2">
    <location>
        <begin position="196"/>
        <end position="224"/>
    </location>
</feature>
<name>A0A1F8EWL4_9BACT</name>
<dbReference type="EMBL" id="MGJJ01000015">
    <property type="protein sequence ID" value="OGN05247.1"/>
    <property type="molecule type" value="Genomic_DNA"/>
</dbReference>
<proteinExistence type="predicted"/>
<evidence type="ECO:0000313" key="4">
    <source>
        <dbReference type="Proteomes" id="UP000177419"/>
    </source>
</evidence>
<accession>A0A1F8EWL4</accession>
<evidence type="ECO:0000313" key="3">
    <source>
        <dbReference type="EMBL" id="OGN05247.1"/>
    </source>
</evidence>
<gene>
    <name evidence="3" type="ORF">A2746_01125</name>
</gene>
<keyword evidence="2" id="KW-0812">Transmembrane</keyword>
<evidence type="ECO:0000256" key="1">
    <source>
        <dbReference type="SAM" id="MobiDB-lite"/>
    </source>
</evidence>
<dbReference type="STRING" id="1802669.A2746_01125"/>
<feature type="transmembrane region" description="Helical" evidence="2">
    <location>
        <begin position="230"/>
        <end position="249"/>
    </location>
</feature>
<feature type="compositionally biased region" description="Basic and acidic residues" evidence="1">
    <location>
        <begin position="680"/>
        <end position="698"/>
    </location>
</feature>